<evidence type="ECO:0000313" key="2">
    <source>
        <dbReference type="Proteomes" id="UP000308167"/>
    </source>
</evidence>
<dbReference type="Proteomes" id="UP000308167">
    <property type="component" value="Unassembled WGS sequence"/>
</dbReference>
<evidence type="ECO:0000313" key="1">
    <source>
        <dbReference type="EMBL" id="VTU07325.1"/>
    </source>
</evidence>
<gene>
    <name evidence="1" type="ORF">SAMEA1410922_00879</name>
</gene>
<evidence type="ECO:0008006" key="3">
    <source>
        <dbReference type="Google" id="ProtNLM"/>
    </source>
</evidence>
<organism evidence="1 2">
    <name type="scientific">Actinobacillus porcinus</name>
    <dbReference type="NCBI Taxonomy" id="51048"/>
    <lineage>
        <taxon>Bacteria</taxon>
        <taxon>Pseudomonadati</taxon>
        <taxon>Pseudomonadota</taxon>
        <taxon>Gammaproteobacteria</taxon>
        <taxon>Pasteurellales</taxon>
        <taxon>Pasteurellaceae</taxon>
        <taxon>Actinobacillus</taxon>
    </lineage>
</organism>
<protein>
    <recommendedName>
        <fullName evidence="3">Transposase</fullName>
    </recommendedName>
</protein>
<proteinExistence type="predicted"/>
<accession>A0ABY6TIV2</accession>
<sequence>MIQIYIDKAQKTVLQPPLNKYLNIVMDTTFFGRYFGILVLMDSITNNVVSHYFVRTEKDVYYKLALNRLREKG</sequence>
<comment type="caution">
    <text evidence="1">The sequence shown here is derived from an EMBL/GenBank/DDBJ whole genome shotgun (WGS) entry which is preliminary data.</text>
</comment>
<dbReference type="EMBL" id="CABFKI010000004">
    <property type="protein sequence ID" value="VTU07325.1"/>
    <property type="molecule type" value="Genomic_DNA"/>
</dbReference>
<reference evidence="1 2" key="1">
    <citation type="submission" date="2019-05" db="EMBL/GenBank/DDBJ databases">
        <authorList>
            <consortium name="Pathogen Informatics"/>
        </authorList>
    </citation>
    <scope>NUCLEOTIDE SEQUENCE [LARGE SCALE GENOMIC DNA]</scope>
    <source>
        <strain evidence="1 2">NM319</strain>
    </source>
</reference>
<keyword evidence="2" id="KW-1185">Reference proteome</keyword>
<name>A0ABY6TIV2_9PAST</name>